<feature type="region of interest" description="Disordered" evidence="1">
    <location>
        <begin position="274"/>
        <end position="298"/>
    </location>
</feature>
<keyword evidence="4" id="KW-1185">Reference proteome</keyword>
<dbReference type="RefSeq" id="WP_134562288.1">
    <property type="nucleotide sequence ID" value="NZ_SOFS01000046.1"/>
</dbReference>
<dbReference type="Pfam" id="PF00149">
    <property type="entry name" value="Metallophos"/>
    <property type="match status" value="1"/>
</dbReference>
<feature type="compositionally biased region" description="Basic and acidic residues" evidence="1">
    <location>
        <begin position="274"/>
        <end position="284"/>
    </location>
</feature>
<dbReference type="InterPro" id="IPR004843">
    <property type="entry name" value="Calcineurin-like_PHP"/>
</dbReference>
<dbReference type="Gene3D" id="3.60.21.10">
    <property type="match status" value="1"/>
</dbReference>
<evidence type="ECO:0000313" key="3">
    <source>
        <dbReference type="EMBL" id="TFC16543.1"/>
    </source>
</evidence>
<feature type="domain" description="Calcineurin-like phosphoesterase" evidence="2">
    <location>
        <begin position="15"/>
        <end position="223"/>
    </location>
</feature>
<dbReference type="InterPro" id="IPR029052">
    <property type="entry name" value="Metallo-depent_PP-like"/>
</dbReference>
<organism evidence="3 4">
    <name type="scientific">Cryobacterium glucosi</name>
    <dbReference type="NCBI Taxonomy" id="1259175"/>
    <lineage>
        <taxon>Bacteria</taxon>
        <taxon>Bacillati</taxon>
        <taxon>Actinomycetota</taxon>
        <taxon>Actinomycetes</taxon>
        <taxon>Micrococcales</taxon>
        <taxon>Microbacteriaceae</taxon>
        <taxon>Cryobacterium</taxon>
    </lineage>
</organism>
<name>A0ABY2IHN9_9MICO</name>
<proteinExistence type="predicted"/>
<dbReference type="EMBL" id="SOFS01000046">
    <property type="protein sequence ID" value="TFC16543.1"/>
    <property type="molecule type" value="Genomic_DNA"/>
</dbReference>
<reference evidence="3 4" key="1">
    <citation type="submission" date="2019-03" db="EMBL/GenBank/DDBJ databases">
        <title>Genomics of glacier-inhabiting Cryobacterium strains.</title>
        <authorList>
            <person name="Liu Q."/>
            <person name="Xin Y.-H."/>
        </authorList>
    </citation>
    <scope>NUCLEOTIDE SEQUENCE [LARGE SCALE GENOMIC DNA]</scope>
    <source>
        <strain evidence="3 4">MDB1-5</strain>
    </source>
</reference>
<evidence type="ECO:0000313" key="4">
    <source>
        <dbReference type="Proteomes" id="UP000297604"/>
    </source>
</evidence>
<accession>A0ABY2IHN9</accession>
<gene>
    <name evidence="3" type="ORF">E3O46_17985</name>
</gene>
<protein>
    <recommendedName>
        <fullName evidence="2">Calcineurin-like phosphoesterase domain-containing protein</fullName>
    </recommendedName>
</protein>
<sequence length="298" mass="33082">MMDSAGNGTLSTADRIGFLGDTHGDLEHVLVVSRSMQFRGIQVLVVLGDFGFVWGGHNWAIGLDKLSRRLAGADQVLYFVDGNHEDFDRLYRFPLSDDGLRWIRPTIAHIPRGYRTVLASGLTLAALGGANSIDIGHRVIGRSVWVEESITETDLATLGHEPADLLIGHDAPLHVPTLDSWLESTEKYWPAAGVQYSAVGRAMFHRGFLQVRPRLYLGGHYHRHIDEVVEYTSGSEQLVTRVVILEESGSAIAISQCILDVRTLDLEYVPRHPHRKTDAQEHQRPGHGKTRPTEEGDS</sequence>
<evidence type="ECO:0000256" key="1">
    <source>
        <dbReference type="SAM" id="MobiDB-lite"/>
    </source>
</evidence>
<dbReference type="SUPFAM" id="SSF56300">
    <property type="entry name" value="Metallo-dependent phosphatases"/>
    <property type="match status" value="1"/>
</dbReference>
<evidence type="ECO:0000259" key="2">
    <source>
        <dbReference type="Pfam" id="PF00149"/>
    </source>
</evidence>
<comment type="caution">
    <text evidence="3">The sequence shown here is derived from an EMBL/GenBank/DDBJ whole genome shotgun (WGS) entry which is preliminary data.</text>
</comment>
<dbReference type="Proteomes" id="UP000297604">
    <property type="component" value="Unassembled WGS sequence"/>
</dbReference>